<feature type="transmembrane region" description="Helical" evidence="6">
    <location>
        <begin position="67"/>
        <end position="85"/>
    </location>
</feature>
<evidence type="ECO:0000313" key="8">
    <source>
        <dbReference type="Proteomes" id="UP000300879"/>
    </source>
</evidence>
<keyword evidence="8" id="KW-1185">Reference proteome</keyword>
<accession>A0A4P8XPG9</accession>
<dbReference type="PANTHER" id="PTHR35529">
    <property type="entry name" value="MANGANESE EFFLUX PUMP MNTP-RELATED"/>
    <property type="match status" value="1"/>
</dbReference>
<gene>
    <name evidence="7" type="ORF">E6C60_2840</name>
</gene>
<name>A0A4P8XPG9_9BACL</name>
<evidence type="ECO:0000256" key="3">
    <source>
        <dbReference type="ARBA" id="ARBA00022989"/>
    </source>
</evidence>
<feature type="transmembrane region" description="Helical" evidence="6">
    <location>
        <begin position="169"/>
        <end position="188"/>
    </location>
</feature>
<evidence type="ECO:0000256" key="1">
    <source>
        <dbReference type="ARBA" id="ARBA00022475"/>
    </source>
</evidence>
<feature type="transmembrane region" description="Helical" evidence="6">
    <location>
        <begin position="225"/>
        <end position="244"/>
    </location>
</feature>
<evidence type="ECO:0000256" key="6">
    <source>
        <dbReference type="SAM" id="Phobius"/>
    </source>
</evidence>
<evidence type="ECO:0000256" key="2">
    <source>
        <dbReference type="ARBA" id="ARBA00022692"/>
    </source>
</evidence>
<keyword evidence="1" id="KW-1003">Cell membrane</keyword>
<dbReference type="RefSeq" id="WP_138226403.1">
    <property type="nucleotide sequence ID" value="NZ_CP040396.1"/>
</dbReference>
<reference evidence="7 8" key="1">
    <citation type="submission" date="2019-05" db="EMBL/GenBank/DDBJ databases">
        <authorList>
            <person name="Chen C."/>
        </authorList>
    </citation>
    <scope>NUCLEOTIDE SEQUENCE [LARGE SCALE GENOMIC DNA]</scope>
    <source>
        <strain evidence="7 8">HB172198</strain>
    </source>
</reference>
<feature type="transmembrane region" description="Helical" evidence="6">
    <location>
        <begin position="195"/>
        <end position="213"/>
    </location>
</feature>
<evidence type="ECO:0000256" key="5">
    <source>
        <dbReference type="SAM" id="MobiDB-lite"/>
    </source>
</evidence>
<feature type="compositionally biased region" description="Polar residues" evidence="5">
    <location>
        <begin position="116"/>
        <end position="128"/>
    </location>
</feature>
<dbReference type="Pfam" id="PF02659">
    <property type="entry name" value="Mntp"/>
    <property type="match status" value="2"/>
</dbReference>
<dbReference type="Proteomes" id="UP000300879">
    <property type="component" value="Chromosome"/>
</dbReference>
<feature type="region of interest" description="Disordered" evidence="5">
    <location>
        <begin position="99"/>
        <end position="128"/>
    </location>
</feature>
<dbReference type="InterPro" id="IPR003810">
    <property type="entry name" value="Mntp/YtaF"/>
</dbReference>
<dbReference type="AlphaFoldDB" id="A0A4P8XPG9"/>
<organism evidence="7 8">
    <name type="scientific">Paenibacillus algicola</name>
    <dbReference type="NCBI Taxonomy" id="2565926"/>
    <lineage>
        <taxon>Bacteria</taxon>
        <taxon>Bacillati</taxon>
        <taxon>Bacillota</taxon>
        <taxon>Bacilli</taxon>
        <taxon>Bacillales</taxon>
        <taxon>Paenibacillaceae</taxon>
        <taxon>Paenibacillus</taxon>
    </lineage>
</organism>
<keyword evidence="3 6" id="KW-1133">Transmembrane helix</keyword>
<keyword evidence="2 6" id="KW-0812">Transmembrane</keyword>
<evidence type="ECO:0000256" key="4">
    <source>
        <dbReference type="ARBA" id="ARBA00023136"/>
    </source>
</evidence>
<dbReference type="PANTHER" id="PTHR35529:SF2">
    <property type="entry name" value="SPORULATION PROTEIN YTAF-RELATED"/>
    <property type="match status" value="1"/>
</dbReference>
<dbReference type="EMBL" id="CP040396">
    <property type="protein sequence ID" value="QCT03551.1"/>
    <property type="molecule type" value="Genomic_DNA"/>
</dbReference>
<feature type="transmembrane region" description="Helical" evidence="6">
    <location>
        <begin position="33"/>
        <end position="55"/>
    </location>
</feature>
<evidence type="ECO:0000313" key="7">
    <source>
        <dbReference type="EMBL" id="QCT03551.1"/>
    </source>
</evidence>
<dbReference type="KEGG" id="palo:E6C60_2840"/>
<dbReference type="OrthoDB" id="1679205at2"/>
<sequence length="245" mass="25851">MLQLLLTPVLLALALSLDGFGAGITYGIRRMRLPLLSVIIISLCSGLVLCISMQAGTLLQSMISRQAAAVSGAGILILLGCWSLLQQWRGRHESDLDDASRSESVSLSEAGLPVTKTGTSGRSEPSSQSLSAEKVFTLEIRKLGLVIQIRKSPSRADLDHSGSISSMEAMWLGIALSLDAFGAGLGAAMMGISPWLTSVISALFCGAFLMLGMKVGFKAASGQRMQLLSLLPAMLLIVMGIMKLL</sequence>
<keyword evidence="4 6" id="KW-0472">Membrane</keyword>
<proteinExistence type="predicted"/>
<protein>
    <submittedName>
        <fullName evidence="7">Sporulation protein YtaF</fullName>
    </submittedName>
</protein>